<evidence type="ECO:0000256" key="1">
    <source>
        <dbReference type="SAM" id="MobiDB-lite"/>
    </source>
</evidence>
<name>A0A100WKU2_MYCFO</name>
<evidence type="ECO:0000313" key="3">
    <source>
        <dbReference type="Proteomes" id="UP000069705"/>
    </source>
</evidence>
<dbReference type="RefSeq" id="WP_131808947.1">
    <property type="nucleotide sequence ID" value="NZ_BCSZ01000002.1"/>
</dbReference>
<dbReference type="AlphaFoldDB" id="A0A100WKU2"/>
<reference evidence="2 3" key="1">
    <citation type="journal article" date="2016" name="Genome Announc.">
        <title>Draft Genome Sequences of Five Rapidly Growing Mycobacterium Species, M. thermoresistibile, M. fortuitum subsp. acetamidolyticum, M. canariasense, M. brisbanense, and M. novocastrense.</title>
        <authorList>
            <person name="Katahira K."/>
            <person name="Ogura Y."/>
            <person name="Gotoh Y."/>
            <person name="Hayashi T."/>
        </authorList>
    </citation>
    <scope>NUCLEOTIDE SEQUENCE [LARGE SCALE GENOMIC DNA]</scope>
    <source>
        <strain evidence="2 3">JCM6368</strain>
    </source>
</reference>
<reference evidence="3" key="2">
    <citation type="submission" date="2016-02" db="EMBL/GenBank/DDBJ databases">
        <title>Draft genome sequence of five rapidly growing Mycobacterium species.</title>
        <authorList>
            <person name="Katahira K."/>
            <person name="Gotou Y."/>
            <person name="Iida K."/>
            <person name="Ogura Y."/>
            <person name="Hayashi T."/>
        </authorList>
    </citation>
    <scope>NUCLEOTIDE SEQUENCE [LARGE SCALE GENOMIC DNA]</scope>
    <source>
        <strain evidence="3">JCM6368</strain>
    </source>
</reference>
<sequence>MRLQLHPAGGHPVPNTGGDAPATSSGTWSPAKLTMVGTLGAAIVTGVFTIAPQLIPLFHDKLEQTPSSISYDYTGDYTKAEVTVGGSASKDVDEVAVLVGPRSSGGAYWAKKVKVVDGAWDVTIETDPSLPKPYTVQAIPHSVHRNSALGANTVALYSFSSGETTAPPAPSQDLLQCAQLHGASCFEGPGWGTPVTRESDG</sequence>
<feature type="region of interest" description="Disordered" evidence="1">
    <location>
        <begin position="1"/>
        <end position="26"/>
    </location>
</feature>
<evidence type="ECO:0000313" key="2">
    <source>
        <dbReference type="EMBL" id="GAT00032.1"/>
    </source>
</evidence>
<accession>A0A100WKU2</accession>
<protein>
    <submittedName>
        <fullName evidence="2">Uncharacterized protein</fullName>
    </submittedName>
</protein>
<proteinExistence type="predicted"/>
<gene>
    <name evidence="2" type="ORF">RMCFA_0146</name>
</gene>
<comment type="caution">
    <text evidence="2">The sequence shown here is derived from an EMBL/GenBank/DDBJ whole genome shotgun (WGS) entry which is preliminary data.</text>
</comment>
<dbReference type="Proteomes" id="UP000069705">
    <property type="component" value="Unassembled WGS sequence"/>
</dbReference>
<organism evidence="2 3">
    <name type="scientific">Mycolicibacterium fortuitum subsp. acetamidolyticum</name>
    <dbReference type="NCBI Taxonomy" id="144550"/>
    <lineage>
        <taxon>Bacteria</taxon>
        <taxon>Bacillati</taxon>
        <taxon>Actinomycetota</taxon>
        <taxon>Actinomycetes</taxon>
        <taxon>Mycobacteriales</taxon>
        <taxon>Mycobacteriaceae</taxon>
        <taxon>Mycolicibacterium</taxon>
    </lineage>
</organism>
<dbReference type="EMBL" id="BCSZ01000002">
    <property type="protein sequence ID" value="GAT00032.1"/>
    <property type="molecule type" value="Genomic_DNA"/>
</dbReference>